<feature type="compositionally biased region" description="Basic and acidic residues" evidence="1">
    <location>
        <begin position="65"/>
        <end position="75"/>
    </location>
</feature>
<sequence>VSAAHSVSEPQSWQDSGDRSQPDPQFPGRYQETVVSLIRKFPGRYQETVVCLIRNPGTHGPGVPKTHEATVKCTD</sequence>
<feature type="region of interest" description="Disordered" evidence="1">
    <location>
        <begin position="56"/>
        <end position="75"/>
    </location>
</feature>
<name>A0A4Y1QNX7_PRUDU</name>
<evidence type="ECO:0000256" key="1">
    <source>
        <dbReference type="SAM" id="MobiDB-lite"/>
    </source>
</evidence>
<evidence type="ECO:0000313" key="2">
    <source>
        <dbReference type="EMBL" id="BBG93544.1"/>
    </source>
</evidence>
<dbReference type="AlphaFoldDB" id="A0A4Y1QNX7"/>
<organism evidence="2">
    <name type="scientific">Prunus dulcis</name>
    <name type="common">Almond</name>
    <name type="synonym">Amygdalus dulcis</name>
    <dbReference type="NCBI Taxonomy" id="3755"/>
    <lineage>
        <taxon>Eukaryota</taxon>
        <taxon>Viridiplantae</taxon>
        <taxon>Streptophyta</taxon>
        <taxon>Embryophyta</taxon>
        <taxon>Tracheophyta</taxon>
        <taxon>Spermatophyta</taxon>
        <taxon>Magnoliopsida</taxon>
        <taxon>eudicotyledons</taxon>
        <taxon>Gunneridae</taxon>
        <taxon>Pentapetalae</taxon>
        <taxon>rosids</taxon>
        <taxon>fabids</taxon>
        <taxon>Rosales</taxon>
        <taxon>Rosaceae</taxon>
        <taxon>Amygdaloideae</taxon>
        <taxon>Amygdaleae</taxon>
        <taxon>Prunus</taxon>
    </lineage>
</organism>
<dbReference type="EMBL" id="AP019297">
    <property type="protein sequence ID" value="BBG93544.1"/>
    <property type="molecule type" value="Genomic_DNA"/>
</dbReference>
<feature type="region of interest" description="Disordered" evidence="1">
    <location>
        <begin position="1"/>
        <end position="28"/>
    </location>
</feature>
<gene>
    <name evidence="2" type="ORF">Prudu_001589</name>
</gene>
<proteinExistence type="predicted"/>
<reference evidence="2" key="1">
    <citation type="journal article" date="2019" name="Science">
        <title>Mutation of a bHLH transcription factor allowed almond domestication.</title>
        <authorList>
            <person name="Sanchez-Perez R."/>
            <person name="Pavan S."/>
            <person name="Mazzeo R."/>
            <person name="Moldovan C."/>
            <person name="Aiese Cigliano R."/>
            <person name="Del Cueto J."/>
            <person name="Ricciardi F."/>
            <person name="Lotti C."/>
            <person name="Ricciardi L."/>
            <person name="Dicenta F."/>
            <person name="Lopez-Marques R.L."/>
            <person name="Lindberg Moller B."/>
        </authorList>
    </citation>
    <scope>NUCLEOTIDE SEQUENCE</scope>
</reference>
<accession>A0A4Y1QNX7</accession>
<protein>
    <submittedName>
        <fullName evidence="2">Uncharacterized protein</fullName>
    </submittedName>
</protein>
<feature type="non-terminal residue" evidence="2">
    <location>
        <position position="1"/>
    </location>
</feature>